<reference evidence="14" key="3">
    <citation type="submission" date="2025-09" db="UniProtKB">
        <authorList>
            <consortium name="Ensembl"/>
        </authorList>
    </citation>
    <scope>IDENTIFICATION</scope>
</reference>
<feature type="transmembrane region" description="Helical" evidence="12">
    <location>
        <begin position="267"/>
        <end position="290"/>
    </location>
</feature>
<evidence type="ECO:0000256" key="7">
    <source>
        <dbReference type="ARBA" id="ARBA00022989"/>
    </source>
</evidence>
<comment type="subcellular location">
    <subcellularLocation>
        <location evidence="2">Cell membrane</location>
        <topology evidence="2">Multi-pass membrane protein</topology>
    </subcellularLocation>
</comment>
<gene>
    <name evidence="14" type="primary">LOC106145553</name>
</gene>
<evidence type="ECO:0000256" key="8">
    <source>
        <dbReference type="ARBA" id="ARBA00023040"/>
    </source>
</evidence>
<dbReference type="eggNOG" id="ENOG502SHXQ">
    <property type="taxonomic scope" value="Eukaryota"/>
</dbReference>
<reference evidence="15" key="1">
    <citation type="submission" date="2011-11" db="EMBL/GenBank/DDBJ databases">
        <title>The Draft Genome of Spermophilus tridecemlineatus.</title>
        <authorList>
            <consortium name="The Broad Institute Genome Assembly &amp; Analysis Group"/>
            <consortium name="Computational R&amp;D Group"/>
            <consortium name="and Sequencing Platform"/>
            <person name="Di Palma F."/>
            <person name="Alfoldi J."/>
            <person name="Johnson J."/>
            <person name="Berlin A."/>
            <person name="Gnerre S."/>
            <person name="Jaffe D."/>
            <person name="MacCallum I."/>
            <person name="Young S."/>
            <person name="Walker B.J."/>
            <person name="Lindblad-Toh K."/>
        </authorList>
    </citation>
    <scope>NUCLEOTIDE SEQUENCE [LARGE SCALE GENOMIC DNA]</scope>
</reference>
<proteinExistence type="predicted"/>
<dbReference type="Pfam" id="PF13853">
    <property type="entry name" value="7tm_4"/>
    <property type="match status" value="1"/>
</dbReference>
<dbReference type="PROSITE" id="PS50262">
    <property type="entry name" value="G_PROTEIN_RECEP_F1_2"/>
    <property type="match status" value="1"/>
</dbReference>
<keyword evidence="15" id="KW-1185">Reference proteome</keyword>
<dbReference type="InterPro" id="IPR000276">
    <property type="entry name" value="GPCR_Rhodpsn"/>
</dbReference>
<dbReference type="FunCoup" id="I3M787">
    <property type="interactions" value="557"/>
</dbReference>
<reference evidence="14" key="2">
    <citation type="submission" date="2025-08" db="UniProtKB">
        <authorList>
            <consortium name="Ensembl"/>
        </authorList>
    </citation>
    <scope>IDENTIFICATION</scope>
</reference>
<dbReference type="FunFam" id="1.20.1070.10:FF:000037">
    <property type="entry name" value="Olfactory receptor"/>
    <property type="match status" value="1"/>
</dbReference>
<evidence type="ECO:0000256" key="11">
    <source>
        <dbReference type="ARBA" id="ARBA00023224"/>
    </source>
</evidence>
<dbReference type="GO" id="GO:0005886">
    <property type="term" value="C:plasma membrane"/>
    <property type="evidence" value="ECO:0007669"/>
    <property type="project" value="UniProtKB-SubCell"/>
</dbReference>
<keyword evidence="7 12" id="KW-1133">Transmembrane helix</keyword>
<evidence type="ECO:0000256" key="6">
    <source>
        <dbReference type="ARBA" id="ARBA00022725"/>
    </source>
</evidence>
<evidence type="ECO:0000313" key="14">
    <source>
        <dbReference type="Ensembl" id="ENSSTOP00000005445.3"/>
    </source>
</evidence>
<evidence type="ECO:0000259" key="13">
    <source>
        <dbReference type="PROSITE" id="PS50262"/>
    </source>
</evidence>
<dbReference type="AlphaFoldDB" id="I3M787"/>
<feature type="transmembrane region" description="Helical" evidence="12">
    <location>
        <begin position="12"/>
        <end position="36"/>
    </location>
</feature>
<keyword evidence="8" id="KW-0297">G-protein coupled receptor</keyword>
<dbReference type="Ensembl" id="ENSSTOT00000006086.3">
    <property type="protein sequence ID" value="ENSSTOP00000005445.3"/>
    <property type="gene ID" value="ENSSTOG00000024181.2"/>
</dbReference>
<keyword evidence="4" id="KW-0716">Sensory transduction</keyword>
<feature type="transmembrane region" description="Helical" evidence="12">
    <location>
        <begin position="56"/>
        <end position="79"/>
    </location>
</feature>
<evidence type="ECO:0000313" key="15">
    <source>
        <dbReference type="Proteomes" id="UP000005215"/>
    </source>
</evidence>
<dbReference type="EMBL" id="AGTP01128073">
    <property type="status" value="NOT_ANNOTATED_CDS"/>
    <property type="molecule type" value="Genomic_DNA"/>
</dbReference>
<evidence type="ECO:0000256" key="12">
    <source>
        <dbReference type="SAM" id="Phobius"/>
    </source>
</evidence>
<dbReference type="InterPro" id="IPR017452">
    <property type="entry name" value="GPCR_Rhodpsn_7TM"/>
</dbReference>
<dbReference type="InParanoid" id="I3M787"/>
<evidence type="ECO:0000256" key="3">
    <source>
        <dbReference type="ARBA" id="ARBA00022475"/>
    </source>
</evidence>
<dbReference type="GO" id="GO:0004984">
    <property type="term" value="F:olfactory receptor activity"/>
    <property type="evidence" value="ECO:0007669"/>
    <property type="project" value="InterPro"/>
</dbReference>
<dbReference type="PRINTS" id="PR00245">
    <property type="entry name" value="OLFACTORYR"/>
</dbReference>
<keyword evidence="5 12" id="KW-0812">Transmembrane</keyword>
<dbReference type="Gene3D" id="1.20.1070.10">
    <property type="entry name" value="Rhodopsin 7-helix transmembrane proteins"/>
    <property type="match status" value="1"/>
</dbReference>
<dbReference type="HOGENOM" id="CLU_012526_0_1_1"/>
<comment type="function">
    <text evidence="1">Odorant receptor.</text>
</comment>
<keyword evidence="9 12" id="KW-0472">Membrane</keyword>
<evidence type="ECO:0000256" key="5">
    <source>
        <dbReference type="ARBA" id="ARBA00022692"/>
    </source>
</evidence>
<keyword evidence="11" id="KW-0807">Transducer</keyword>
<keyword evidence="10" id="KW-0675">Receptor</keyword>
<evidence type="ECO:0000256" key="10">
    <source>
        <dbReference type="ARBA" id="ARBA00023170"/>
    </source>
</evidence>
<name>I3M787_ICTTR</name>
<feature type="transmembrane region" description="Helical" evidence="12">
    <location>
        <begin position="302"/>
        <end position="322"/>
    </location>
</feature>
<feature type="transmembrane region" description="Helical" evidence="12">
    <location>
        <begin position="223"/>
        <end position="246"/>
    </location>
</feature>
<dbReference type="SUPFAM" id="SSF81321">
    <property type="entry name" value="Family A G protein-coupled receptor-like"/>
    <property type="match status" value="1"/>
</dbReference>
<dbReference type="Proteomes" id="UP000005215">
    <property type="component" value="Unassembled WGS sequence"/>
</dbReference>
<organism evidence="14 15">
    <name type="scientific">Ictidomys tridecemlineatus</name>
    <name type="common">Thirteen-lined ground squirrel</name>
    <name type="synonym">Spermophilus tridecemlineatus</name>
    <dbReference type="NCBI Taxonomy" id="43179"/>
    <lineage>
        <taxon>Eukaryota</taxon>
        <taxon>Metazoa</taxon>
        <taxon>Chordata</taxon>
        <taxon>Craniata</taxon>
        <taxon>Vertebrata</taxon>
        <taxon>Euteleostomi</taxon>
        <taxon>Mammalia</taxon>
        <taxon>Eutheria</taxon>
        <taxon>Euarchontoglires</taxon>
        <taxon>Glires</taxon>
        <taxon>Rodentia</taxon>
        <taxon>Sciuromorpha</taxon>
        <taxon>Sciuridae</taxon>
        <taxon>Xerinae</taxon>
        <taxon>Marmotini</taxon>
        <taxon>Ictidomys</taxon>
    </lineage>
</organism>
<keyword evidence="3" id="KW-1003">Cell membrane</keyword>
<dbReference type="GeneTree" id="ENSGT01050000244828"/>
<evidence type="ECO:0000256" key="2">
    <source>
        <dbReference type="ARBA" id="ARBA00004651"/>
    </source>
</evidence>
<evidence type="ECO:0000256" key="4">
    <source>
        <dbReference type="ARBA" id="ARBA00022606"/>
    </source>
</evidence>
<dbReference type="GO" id="GO:0004930">
    <property type="term" value="F:G protein-coupled receptor activity"/>
    <property type="evidence" value="ECO:0007669"/>
    <property type="project" value="UniProtKB-KW"/>
</dbReference>
<accession>I3M787</accession>
<dbReference type="PRINTS" id="PR00237">
    <property type="entry name" value="GPCRRHODOPSN"/>
</dbReference>
<protein>
    <submittedName>
        <fullName evidence="14">Olfactory receptor 14J1-like</fullName>
    </submittedName>
</protein>
<keyword evidence="6" id="KW-0552">Olfaction</keyword>
<evidence type="ECO:0000256" key="1">
    <source>
        <dbReference type="ARBA" id="ARBA00002936"/>
    </source>
</evidence>
<dbReference type="InterPro" id="IPR000725">
    <property type="entry name" value="Olfact_rcpt"/>
</dbReference>
<dbReference type="PROSITE" id="PS51257">
    <property type="entry name" value="PROKAR_LIPOPROTEIN"/>
    <property type="match status" value="1"/>
</dbReference>
<sequence>MNRLIIILVSFYYISHILLFSSCYQICIFQIIMTNITRRNGFLLLGFSDDQKMQILYALLFLVLYLVALTGNFIIITITTLDQHLQSPMYYFLKQLSLLDLSFTSVTVPQAIDNSLMDDNYVSYGQCILQVFFFTSLAWTEIAILTVMSYDLYTAICFPLHYEVIMDPRNCQWAMIAVWVSGGISGILYIAATFSITFCRVKIIHQFFCDVPQLLKLSCSNDYLGVIGVAAFMSVVALACFVSIALSYVHIFSTVLRIPSAEGLSKVFSTCLPHLFVVSFFLSTGICAYLKQTTDSPSVFDFMVSIFYTVIPPTLNPIICSLRNEAMKGALRNLL</sequence>
<evidence type="ECO:0000256" key="9">
    <source>
        <dbReference type="ARBA" id="ARBA00023136"/>
    </source>
</evidence>
<dbReference type="InterPro" id="IPR050516">
    <property type="entry name" value="Olfactory_GPCR"/>
</dbReference>
<dbReference type="PANTHER" id="PTHR26452">
    <property type="entry name" value="OLFACTORY RECEPTOR"/>
    <property type="match status" value="1"/>
</dbReference>
<dbReference type="STRING" id="43179.ENSSTOP00000005445"/>
<dbReference type="CDD" id="cd15227">
    <property type="entry name" value="7tmA_OR14-like"/>
    <property type="match status" value="1"/>
</dbReference>
<feature type="domain" description="G-protein coupled receptors family 1 profile" evidence="13">
    <location>
        <begin position="71"/>
        <end position="320"/>
    </location>
</feature>
<feature type="transmembrane region" description="Helical" evidence="12">
    <location>
        <begin position="173"/>
        <end position="192"/>
    </location>
</feature>